<feature type="chain" id="PRO_5020932161" evidence="2">
    <location>
        <begin position="26"/>
        <end position="98"/>
    </location>
</feature>
<evidence type="ECO:0000313" key="4">
    <source>
        <dbReference type="Proteomes" id="UP000289482"/>
    </source>
</evidence>
<feature type="region of interest" description="Disordered" evidence="1">
    <location>
        <begin position="24"/>
        <end position="98"/>
    </location>
</feature>
<dbReference type="GeneID" id="95782936"/>
<comment type="caution">
    <text evidence="3">The sequence shown here is derived from an EMBL/GenBank/DDBJ whole genome shotgun (WGS) entry which is preliminary data.</text>
</comment>
<proteinExistence type="predicted"/>
<dbReference type="EMBL" id="SDIF01000016">
    <property type="protein sequence ID" value="RXS68566.1"/>
    <property type="molecule type" value="Genomic_DNA"/>
</dbReference>
<name>A0A4Q1R1G7_9ACTN</name>
<feature type="compositionally biased region" description="Basic and acidic residues" evidence="1">
    <location>
        <begin position="43"/>
        <end position="56"/>
    </location>
</feature>
<evidence type="ECO:0000313" key="3">
    <source>
        <dbReference type="EMBL" id="RXS68566.1"/>
    </source>
</evidence>
<feature type="compositionally biased region" description="Basic residues" evidence="1">
    <location>
        <begin position="57"/>
        <end position="81"/>
    </location>
</feature>
<keyword evidence="2" id="KW-0732">Signal</keyword>
<dbReference type="Proteomes" id="UP000289482">
    <property type="component" value="Unassembled WGS sequence"/>
</dbReference>
<organism evidence="3 4">
    <name type="scientific">Streptomyces sioyaensis</name>
    <dbReference type="NCBI Taxonomy" id="67364"/>
    <lineage>
        <taxon>Bacteria</taxon>
        <taxon>Bacillati</taxon>
        <taxon>Actinomycetota</taxon>
        <taxon>Actinomycetes</taxon>
        <taxon>Kitasatosporales</taxon>
        <taxon>Streptomycetaceae</taxon>
        <taxon>Streptomyces</taxon>
    </lineage>
</organism>
<evidence type="ECO:0000256" key="1">
    <source>
        <dbReference type="SAM" id="MobiDB-lite"/>
    </source>
</evidence>
<keyword evidence="4" id="KW-1185">Reference proteome</keyword>
<protein>
    <submittedName>
        <fullName evidence="3">Uncharacterized protein</fullName>
    </submittedName>
</protein>
<sequence>MRTARTLFASAVITAVFAVTPTAFASSAVEGPATDSGSSVASTRHDDRWRGDDDHRWGRHHDKCRHHHHRRHHRHHHRHYRPIGGIHTGGGAMAHSFR</sequence>
<accession>A0A4Q1R1G7</accession>
<dbReference type="RefSeq" id="WP_129246559.1">
    <property type="nucleotide sequence ID" value="NZ_JABZEL010000009.1"/>
</dbReference>
<evidence type="ECO:0000256" key="2">
    <source>
        <dbReference type="SAM" id="SignalP"/>
    </source>
</evidence>
<dbReference type="AlphaFoldDB" id="A0A4Q1R1G7"/>
<feature type="signal peptide" evidence="2">
    <location>
        <begin position="1"/>
        <end position="25"/>
    </location>
</feature>
<reference evidence="3 4" key="1">
    <citation type="submission" date="2019-01" db="EMBL/GenBank/DDBJ databases">
        <title>Draft genome sequences of the type strain Streptomyces sioyaensis DSM 40032 and its novel strain, TM32, a thermotolerant antibiotics-producing actinobacterium.</title>
        <authorList>
            <person name="Nakaew N."/>
            <person name="Lumyong S."/>
            <person name="Sloan W.T."/>
            <person name="Sungthong R."/>
        </authorList>
    </citation>
    <scope>NUCLEOTIDE SEQUENCE [LARGE SCALE GENOMIC DNA]</scope>
    <source>
        <strain evidence="3 4">DSM 40032</strain>
    </source>
</reference>
<gene>
    <name evidence="3" type="ORF">EST54_08255</name>
</gene>